<feature type="domain" description="Cyclic nucleotide-binding" evidence="1">
    <location>
        <begin position="34"/>
        <end position="115"/>
    </location>
</feature>
<organism evidence="2 3">
    <name type="scientific">Pedobacter cryoconitis</name>
    <dbReference type="NCBI Taxonomy" id="188932"/>
    <lineage>
        <taxon>Bacteria</taxon>
        <taxon>Pseudomonadati</taxon>
        <taxon>Bacteroidota</taxon>
        <taxon>Sphingobacteriia</taxon>
        <taxon>Sphingobacteriales</taxon>
        <taxon>Sphingobacteriaceae</taxon>
        <taxon>Pedobacter</taxon>
    </lineage>
</organism>
<protein>
    <submittedName>
        <fullName evidence="2">CRP-like cAMP-binding protein</fullName>
    </submittedName>
</protein>
<dbReference type="Proteomes" id="UP000537204">
    <property type="component" value="Unassembled WGS sequence"/>
</dbReference>
<dbReference type="SUPFAM" id="SSF51206">
    <property type="entry name" value="cAMP-binding domain-like"/>
    <property type="match status" value="1"/>
</dbReference>
<dbReference type="Gene3D" id="2.60.120.10">
    <property type="entry name" value="Jelly Rolls"/>
    <property type="match status" value="1"/>
</dbReference>
<dbReference type="Pfam" id="PF00027">
    <property type="entry name" value="cNMP_binding"/>
    <property type="match status" value="1"/>
</dbReference>
<gene>
    <name evidence="2" type="ORF">HDE68_004979</name>
</gene>
<evidence type="ECO:0000313" key="3">
    <source>
        <dbReference type="Proteomes" id="UP000537204"/>
    </source>
</evidence>
<dbReference type="InterPro" id="IPR000595">
    <property type="entry name" value="cNMP-bd_dom"/>
</dbReference>
<dbReference type="CDD" id="cd00038">
    <property type="entry name" value="CAP_ED"/>
    <property type="match status" value="1"/>
</dbReference>
<dbReference type="EMBL" id="JACHCE010000011">
    <property type="protein sequence ID" value="MBB5639041.1"/>
    <property type="molecule type" value="Genomic_DNA"/>
</dbReference>
<sequence>MEKERLFNLFNQYYPLSDALKEYMSRVLKKENAVKGQHLIRAGQIPAECWFIIKGSARAYIDTPDRKTTIWYWHPDEMMYVHSGFCSKTVTSENIELLEDSTLFSLSYNAIPKLIRLFPAFYKIEFALKELHQQELLEQNIDLKKLNAEERFVKLFGRFPALMNTSFQKDIASYLGMSPDTLSRLRGKK</sequence>
<dbReference type="RefSeq" id="WP_183884938.1">
    <property type="nucleotide sequence ID" value="NZ_JACHCE010000011.1"/>
</dbReference>
<evidence type="ECO:0000259" key="1">
    <source>
        <dbReference type="Pfam" id="PF00027"/>
    </source>
</evidence>
<comment type="caution">
    <text evidence="2">The sequence shown here is derived from an EMBL/GenBank/DDBJ whole genome shotgun (WGS) entry which is preliminary data.</text>
</comment>
<proteinExistence type="predicted"/>
<dbReference type="AlphaFoldDB" id="A0A7W8ZRT9"/>
<reference evidence="2 3" key="1">
    <citation type="submission" date="2020-08" db="EMBL/GenBank/DDBJ databases">
        <title>Genomic Encyclopedia of Type Strains, Phase IV (KMG-V): Genome sequencing to study the core and pangenomes of soil and plant-associated prokaryotes.</title>
        <authorList>
            <person name="Whitman W."/>
        </authorList>
    </citation>
    <scope>NUCLEOTIDE SEQUENCE [LARGE SCALE GENOMIC DNA]</scope>
    <source>
        <strain evidence="2 3">S3M1</strain>
    </source>
</reference>
<evidence type="ECO:0000313" key="2">
    <source>
        <dbReference type="EMBL" id="MBB5639041.1"/>
    </source>
</evidence>
<accession>A0A7W8ZRT9</accession>
<name>A0A7W8ZRT9_9SPHI</name>
<dbReference type="InterPro" id="IPR014710">
    <property type="entry name" value="RmlC-like_jellyroll"/>
</dbReference>
<dbReference type="InterPro" id="IPR018490">
    <property type="entry name" value="cNMP-bd_dom_sf"/>
</dbReference>